<reference evidence="4" key="1">
    <citation type="submission" date="2017-06" db="EMBL/GenBank/DDBJ databases">
        <authorList>
            <person name="LiPuma J."/>
            <person name="Spilker T."/>
        </authorList>
    </citation>
    <scope>NUCLEOTIDE SEQUENCE [LARGE SCALE GENOMIC DNA]</scope>
    <source>
        <strain evidence="4">AU17325</strain>
    </source>
</reference>
<evidence type="ECO:0000313" key="4">
    <source>
        <dbReference type="Proteomes" id="UP000214600"/>
    </source>
</evidence>
<dbReference type="InterPro" id="IPR001128">
    <property type="entry name" value="Cyt_P450"/>
</dbReference>
<comment type="similarity">
    <text evidence="1 2">Belongs to the cytochrome P450 family.</text>
</comment>
<dbReference type="PROSITE" id="PS00086">
    <property type="entry name" value="CYTOCHROME_P450"/>
    <property type="match status" value="1"/>
</dbReference>
<sequence>MQEPTILTALKRGFYDSRIYYETLRSFGGSQRVFFDRYLDGHVVIGYENCKEVARRIDEFGRRSLSLPSDLFSDSRQARSGYEVMQAMSIFLPAGSAYAARRQRLLEAVGHARHDLGRDRIRGAASKSIDLLPADEPAEVFLTSLRPFVARCANFLVLQMAEVPAYVTEDAVTVTYFFDGKRPKREDLIAAMEATDRLADWLATERGLSRANDAEILADLVLLYVAAHESVSYLLYTCLCHLSTREGGLDNALLPHLASFIAEALRYDSPVQISGRVALDDARIGDYLVRKGERVYLHVGAANRDDQVFSNADVFDENRQPMHLGFGWGPTRCVGSEFAAACATEYLTAFLARFSRVHYHNEQTRFDHGLSARGLKTASFSLRPR</sequence>
<dbReference type="GO" id="GO:0016705">
    <property type="term" value="F:oxidoreductase activity, acting on paired donors, with incorporation or reduction of molecular oxygen"/>
    <property type="evidence" value="ECO:0007669"/>
    <property type="project" value="InterPro"/>
</dbReference>
<keyword evidence="2" id="KW-0408">Iron</keyword>
<dbReference type="InterPro" id="IPR017972">
    <property type="entry name" value="Cyt_P450_CS"/>
</dbReference>
<accession>A0A228IBI3</accession>
<dbReference type="InterPro" id="IPR002397">
    <property type="entry name" value="Cyt_P450_B"/>
</dbReference>
<dbReference type="AlphaFoldDB" id="A0A228IBI3"/>
<dbReference type="PANTHER" id="PTHR46696:SF1">
    <property type="entry name" value="CYTOCHROME P450 YJIB-RELATED"/>
    <property type="match status" value="1"/>
</dbReference>
<keyword evidence="2" id="KW-0479">Metal-binding</keyword>
<comment type="caution">
    <text evidence="3">The sequence shown here is derived from an EMBL/GenBank/DDBJ whole genome shotgun (WGS) entry which is preliminary data.</text>
</comment>
<evidence type="ECO:0000256" key="1">
    <source>
        <dbReference type="ARBA" id="ARBA00010617"/>
    </source>
</evidence>
<dbReference type="PANTHER" id="PTHR46696">
    <property type="entry name" value="P450, PUTATIVE (EUROFUNG)-RELATED"/>
    <property type="match status" value="1"/>
</dbReference>
<dbReference type="Gene3D" id="1.10.630.10">
    <property type="entry name" value="Cytochrome P450"/>
    <property type="match status" value="1"/>
</dbReference>
<keyword evidence="2" id="KW-0503">Monooxygenase</keyword>
<dbReference type="RefSeq" id="WP_089452600.1">
    <property type="nucleotide sequence ID" value="NZ_NKFA01000009.1"/>
</dbReference>
<dbReference type="GO" id="GO:0004497">
    <property type="term" value="F:monooxygenase activity"/>
    <property type="evidence" value="ECO:0007669"/>
    <property type="project" value="UniProtKB-KW"/>
</dbReference>
<dbReference type="InterPro" id="IPR036396">
    <property type="entry name" value="Cyt_P450_sf"/>
</dbReference>
<dbReference type="GO" id="GO:0005506">
    <property type="term" value="F:iron ion binding"/>
    <property type="evidence" value="ECO:0007669"/>
    <property type="project" value="InterPro"/>
</dbReference>
<evidence type="ECO:0000313" key="3">
    <source>
        <dbReference type="EMBL" id="OXI39790.1"/>
    </source>
</evidence>
<organism evidence="3 4">
    <name type="scientific">Burkholderia aenigmatica</name>
    <dbReference type="NCBI Taxonomy" id="2015348"/>
    <lineage>
        <taxon>Bacteria</taxon>
        <taxon>Pseudomonadati</taxon>
        <taxon>Pseudomonadota</taxon>
        <taxon>Betaproteobacteria</taxon>
        <taxon>Burkholderiales</taxon>
        <taxon>Burkholderiaceae</taxon>
        <taxon>Burkholderia</taxon>
        <taxon>Burkholderia cepacia complex</taxon>
    </lineage>
</organism>
<dbReference type="OrthoDB" id="4168525at2"/>
<dbReference type="PRINTS" id="PR00359">
    <property type="entry name" value="BP450"/>
</dbReference>
<dbReference type="Pfam" id="PF00067">
    <property type="entry name" value="p450"/>
    <property type="match status" value="1"/>
</dbReference>
<protein>
    <recommendedName>
        <fullName evidence="5">Cytochrome P450</fullName>
    </recommendedName>
</protein>
<dbReference type="Proteomes" id="UP000214600">
    <property type="component" value="Unassembled WGS sequence"/>
</dbReference>
<proteinExistence type="inferred from homology"/>
<dbReference type="EMBL" id="NKFA01000009">
    <property type="protein sequence ID" value="OXI39790.1"/>
    <property type="molecule type" value="Genomic_DNA"/>
</dbReference>
<name>A0A228IBI3_9BURK</name>
<reference evidence="3 4" key="2">
    <citation type="submission" date="2017-08" db="EMBL/GenBank/DDBJ databases">
        <title>WGS of novel Burkholderia cepaca complex species.</title>
        <authorList>
            <person name="Lipuma J."/>
            <person name="Spilker T."/>
        </authorList>
    </citation>
    <scope>NUCLEOTIDE SEQUENCE [LARGE SCALE GENOMIC DNA]</scope>
    <source>
        <strain evidence="3 4">AU17325</strain>
    </source>
</reference>
<keyword evidence="2" id="KW-0560">Oxidoreductase</keyword>
<gene>
    <name evidence="3" type="ORF">CFB84_26020</name>
</gene>
<evidence type="ECO:0000256" key="2">
    <source>
        <dbReference type="RuleBase" id="RU000461"/>
    </source>
</evidence>
<dbReference type="GO" id="GO:0020037">
    <property type="term" value="F:heme binding"/>
    <property type="evidence" value="ECO:0007669"/>
    <property type="project" value="InterPro"/>
</dbReference>
<evidence type="ECO:0008006" key="5">
    <source>
        <dbReference type="Google" id="ProtNLM"/>
    </source>
</evidence>
<keyword evidence="2" id="KW-0349">Heme</keyword>
<dbReference type="SUPFAM" id="SSF48264">
    <property type="entry name" value="Cytochrome P450"/>
    <property type="match status" value="1"/>
</dbReference>